<evidence type="ECO:0000256" key="1">
    <source>
        <dbReference type="SAM" id="MobiDB-lite"/>
    </source>
</evidence>
<evidence type="ECO:0000313" key="2">
    <source>
        <dbReference type="EMBL" id="EFE38617.1"/>
    </source>
</evidence>
<feature type="non-terminal residue" evidence="2">
    <location>
        <position position="1"/>
    </location>
</feature>
<feature type="region of interest" description="Disordered" evidence="1">
    <location>
        <begin position="223"/>
        <end position="249"/>
    </location>
</feature>
<dbReference type="Proteomes" id="UP000008383">
    <property type="component" value="Unassembled WGS sequence"/>
</dbReference>
<dbReference type="OrthoDB" id="4199986at2759"/>
<gene>
    <name evidence="2" type="ORF">TRV_06705</name>
</gene>
<dbReference type="HOGENOM" id="CLU_1118027_0_0_1"/>
<dbReference type="KEGG" id="tve:TRV_06705"/>
<accession>D4DHP9</accession>
<proteinExistence type="predicted"/>
<feature type="compositionally biased region" description="Polar residues" evidence="1">
    <location>
        <begin position="239"/>
        <end position="249"/>
    </location>
</feature>
<evidence type="ECO:0000313" key="3">
    <source>
        <dbReference type="Proteomes" id="UP000008383"/>
    </source>
</evidence>
<dbReference type="EMBL" id="ACYE01000383">
    <property type="protein sequence ID" value="EFE38617.1"/>
    <property type="molecule type" value="Genomic_DNA"/>
</dbReference>
<sequence>TSFISSLGIVCSVCRCSLQAIKPPPLPPRLFFLFFLFILNIHLQHLQLTAFSGLLDQFPSAAITPTLLLPVRVVFSVHLRGRVVGKSVEDPSSPLLLLRRDIGQEKLLVLSRHVHCSNSSSFLPSRIAELKAIIDNPETSDEQKINVQVAIDLYGGKMQPIPRVCIQGGQVINLQRLDFSRPFWMEVLSLYHSPKLVYPLFSAYPFSIQGYLQQLSAQTAIPATEPASSSTPAEAVPETVSSASAAVQH</sequence>
<comment type="caution">
    <text evidence="2">The sequence shown here is derived from an EMBL/GenBank/DDBJ whole genome shotgun (WGS) entry which is preliminary data.</text>
</comment>
<organism evidence="2 3">
    <name type="scientific">Trichophyton verrucosum (strain HKI 0517)</name>
    <dbReference type="NCBI Taxonomy" id="663202"/>
    <lineage>
        <taxon>Eukaryota</taxon>
        <taxon>Fungi</taxon>
        <taxon>Dikarya</taxon>
        <taxon>Ascomycota</taxon>
        <taxon>Pezizomycotina</taxon>
        <taxon>Eurotiomycetes</taxon>
        <taxon>Eurotiomycetidae</taxon>
        <taxon>Onygenales</taxon>
        <taxon>Arthrodermataceae</taxon>
        <taxon>Trichophyton</taxon>
    </lineage>
</organism>
<name>D4DHP9_TRIVH</name>
<feature type="compositionally biased region" description="Polar residues" evidence="1">
    <location>
        <begin position="223"/>
        <end position="232"/>
    </location>
</feature>
<protein>
    <submittedName>
        <fullName evidence="2">Uncharacterized protein</fullName>
    </submittedName>
</protein>
<keyword evidence="3" id="KW-1185">Reference proteome</keyword>
<dbReference type="GeneID" id="9577510"/>
<dbReference type="AlphaFoldDB" id="D4DHP9"/>
<dbReference type="RefSeq" id="XP_003019262.1">
    <property type="nucleotide sequence ID" value="XM_003019216.1"/>
</dbReference>
<reference evidence="3" key="1">
    <citation type="journal article" date="2011" name="Genome Biol.">
        <title>Comparative and functional genomics provide insights into the pathogenicity of dermatophytic fungi.</title>
        <authorList>
            <person name="Burmester A."/>
            <person name="Shelest E."/>
            <person name="Gloeckner G."/>
            <person name="Heddergott C."/>
            <person name="Schindler S."/>
            <person name="Staib P."/>
            <person name="Heidel A."/>
            <person name="Felder M."/>
            <person name="Petzold A."/>
            <person name="Szafranski K."/>
            <person name="Feuermann M."/>
            <person name="Pedruzzi I."/>
            <person name="Priebe S."/>
            <person name="Groth M."/>
            <person name="Winkler R."/>
            <person name="Li W."/>
            <person name="Kniemeyer O."/>
            <person name="Schroeckh V."/>
            <person name="Hertweck C."/>
            <person name="Hube B."/>
            <person name="White T.C."/>
            <person name="Platzer M."/>
            <person name="Guthke R."/>
            <person name="Heitman J."/>
            <person name="Woestemeyer J."/>
            <person name="Zipfel P.F."/>
            <person name="Monod M."/>
            <person name="Brakhage A.A."/>
        </authorList>
    </citation>
    <scope>NUCLEOTIDE SEQUENCE [LARGE SCALE GENOMIC DNA]</scope>
    <source>
        <strain evidence="3">HKI 0517</strain>
    </source>
</reference>